<dbReference type="Gene3D" id="3.60.10.10">
    <property type="entry name" value="Endonuclease/exonuclease/phosphatase"/>
    <property type="match status" value="1"/>
</dbReference>
<evidence type="ECO:0000256" key="1">
    <source>
        <dbReference type="SAM" id="MobiDB-lite"/>
    </source>
</evidence>
<dbReference type="SUPFAM" id="SSF56219">
    <property type="entry name" value="DNase I-like"/>
    <property type="match status" value="1"/>
</dbReference>
<keyword evidence="4" id="KW-1185">Reference proteome</keyword>
<evidence type="ECO:0000313" key="3">
    <source>
        <dbReference type="EMBL" id="CAH0404751.1"/>
    </source>
</evidence>
<dbReference type="PANTHER" id="PTHR36688">
    <property type="entry name" value="ENDO/EXONUCLEASE/PHOSPHATASE DOMAIN-CONTAINING PROTEIN"/>
    <property type="match status" value="1"/>
</dbReference>
<dbReference type="Proteomes" id="UP001153292">
    <property type="component" value="Chromosome 3"/>
</dbReference>
<dbReference type="Pfam" id="PF14529">
    <property type="entry name" value="Exo_endo_phos_2"/>
    <property type="match status" value="1"/>
</dbReference>
<protein>
    <recommendedName>
        <fullName evidence="2">Endonuclease/exonuclease/phosphatase domain-containing protein</fullName>
    </recommendedName>
</protein>
<dbReference type="InterPro" id="IPR005135">
    <property type="entry name" value="Endo/exonuclease/phosphatase"/>
</dbReference>
<dbReference type="PANTHER" id="PTHR36688:SF2">
    <property type="entry name" value="ENDONUCLEASE_EXONUCLEASE_PHOSPHATASE DOMAIN-CONTAINING PROTEIN"/>
    <property type="match status" value="1"/>
</dbReference>
<feature type="compositionally biased region" description="Basic residues" evidence="1">
    <location>
        <begin position="1"/>
        <end position="12"/>
    </location>
</feature>
<evidence type="ECO:0000259" key="2">
    <source>
        <dbReference type="Pfam" id="PF14529"/>
    </source>
</evidence>
<organism evidence="3 4">
    <name type="scientific">Chilo suppressalis</name>
    <name type="common">Asiatic rice borer moth</name>
    <dbReference type="NCBI Taxonomy" id="168631"/>
    <lineage>
        <taxon>Eukaryota</taxon>
        <taxon>Metazoa</taxon>
        <taxon>Ecdysozoa</taxon>
        <taxon>Arthropoda</taxon>
        <taxon>Hexapoda</taxon>
        <taxon>Insecta</taxon>
        <taxon>Pterygota</taxon>
        <taxon>Neoptera</taxon>
        <taxon>Endopterygota</taxon>
        <taxon>Lepidoptera</taxon>
        <taxon>Glossata</taxon>
        <taxon>Ditrysia</taxon>
        <taxon>Pyraloidea</taxon>
        <taxon>Crambidae</taxon>
        <taxon>Crambinae</taxon>
        <taxon>Chilo</taxon>
    </lineage>
</organism>
<proteinExistence type="predicted"/>
<accession>A0ABN8B8D5</accession>
<sequence length="691" mass="79426">MGRNKVGKKRKKTEPDKDDPDGLQVDSTSSDSDEDGEESLRVPYYVTDYTRQYQEDSMNSEYVVFVESADTQGPIGTRDLLSLSNCLRRYIKGVKYLRSINKYKIGVYFEKPNLANALLNNKTFLNDNNLRAIIPASAAEITGIIRNVSTKYSNKKIFTLLSSFKKIISVRRFFKKVYNDGSGFSLQPTQTVAITFAASHLPDFVDLDGWRHSITTYIPPVKQCYRCLSTPRFNISKFTNLINELPKPVYIAGDFNAHHTIWGCHTVDARGRDILDSLENCDLILLNDAQATTVGTDTWRPNGLDLTMVSPVMALNCDWFVNDDPLGSYHLPTLTHIHISSYNQKQNHRIHVDSDSDNPHVYKNGDRDKRFVSPYPHSRKRRHFAVPWWNENCNKAVQNSKEAYIKFKNNSSQENYVNFKKISSPLSKIWQTMRKFNRSFIPPIKDEIPSWVNDFLRKYTPDFVEVAPFPSDLRLNSNSCDITNSTNDYLTSPFTLSELSAAIKSRKDTACGLDLISYKMLKKLDCNSIKKLLAIFNGLWENSLIPDNWKIDCLIPVIKPNKSKACADSYRPIALSSCMGKIFEQLLKHRLEFYKESNNLLPNNQFGFRRGRSARESIGCLHTDIQNALNDNNIMEINIVINRDLSCKYDVYNELNVWAEYIIDSCTPMDRRIIKMFPWRFMICTQKLAMA</sequence>
<feature type="compositionally biased region" description="Basic and acidic residues" evidence="1">
    <location>
        <begin position="350"/>
        <end position="371"/>
    </location>
</feature>
<feature type="region of interest" description="Disordered" evidence="1">
    <location>
        <begin position="350"/>
        <end position="374"/>
    </location>
</feature>
<feature type="region of interest" description="Disordered" evidence="1">
    <location>
        <begin position="1"/>
        <end position="41"/>
    </location>
</feature>
<name>A0ABN8B8D5_CHISP</name>
<dbReference type="EMBL" id="OU963896">
    <property type="protein sequence ID" value="CAH0404751.1"/>
    <property type="molecule type" value="Genomic_DNA"/>
</dbReference>
<gene>
    <name evidence="3" type="ORF">CHILSU_LOCUS8097</name>
</gene>
<dbReference type="InterPro" id="IPR036691">
    <property type="entry name" value="Endo/exonu/phosph_ase_sf"/>
</dbReference>
<feature type="domain" description="Endonuclease/exonuclease/phosphatase" evidence="2">
    <location>
        <begin position="214"/>
        <end position="333"/>
    </location>
</feature>
<reference evidence="3" key="1">
    <citation type="submission" date="2021-12" db="EMBL/GenBank/DDBJ databases">
        <authorList>
            <person name="King R."/>
        </authorList>
    </citation>
    <scope>NUCLEOTIDE SEQUENCE</scope>
</reference>
<dbReference type="InterPro" id="IPR052560">
    <property type="entry name" value="RdDP_mobile_element"/>
</dbReference>
<evidence type="ECO:0000313" key="4">
    <source>
        <dbReference type="Proteomes" id="UP001153292"/>
    </source>
</evidence>